<dbReference type="AlphaFoldDB" id="A0A8J7YBG8"/>
<comment type="caution">
    <text evidence="1">The sequence shown here is derived from an EMBL/GenBank/DDBJ whole genome shotgun (WGS) entry which is preliminary data.</text>
</comment>
<proteinExistence type="predicted"/>
<keyword evidence="2" id="KW-1185">Reference proteome</keyword>
<organism evidence="1 2">
    <name type="scientific">Haloarcula limicola</name>
    <dbReference type="NCBI Taxonomy" id="1429915"/>
    <lineage>
        <taxon>Archaea</taxon>
        <taxon>Methanobacteriati</taxon>
        <taxon>Methanobacteriota</taxon>
        <taxon>Stenosarchaea group</taxon>
        <taxon>Halobacteria</taxon>
        <taxon>Halobacteriales</taxon>
        <taxon>Haloarculaceae</taxon>
        <taxon>Haloarcula</taxon>
    </lineage>
</organism>
<dbReference type="OrthoDB" id="226203at2157"/>
<dbReference type="Proteomes" id="UP000766550">
    <property type="component" value="Unassembled WGS sequence"/>
</dbReference>
<reference evidence="1 2" key="1">
    <citation type="submission" date="2021-06" db="EMBL/GenBank/DDBJ databases">
        <title>New haloarchaea isolates fom saline soil.</title>
        <authorList>
            <person name="Duran-Viseras A."/>
            <person name="Sanchez-Porro C.S."/>
            <person name="Ventosa A."/>
        </authorList>
    </citation>
    <scope>NUCLEOTIDE SEQUENCE [LARGE SCALE GENOMIC DNA]</scope>
    <source>
        <strain evidence="1 2">JCM 183640</strain>
    </source>
</reference>
<dbReference type="InterPro" id="IPR057176">
    <property type="entry name" value="DUF7854"/>
</dbReference>
<dbReference type="Pfam" id="PF25252">
    <property type="entry name" value="DUF7854"/>
    <property type="match status" value="1"/>
</dbReference>
<protein>
    <submittedName>
        <fullName evidence="1">Uncharacterized protein</fullName>
    </submittedName>
</protein>
<name>A0A8J7YBG8_9EURY</name>
<sequence>MDRISALRNVEDALATFEAGECSLSDLEATVRGVLRTYAADFEGDLQAYRASGDGPADGVVVLASSGPDARDRVEALLDDPGSFTVVAVE</sequence>
<dbReference type="EMBL" id="JAHQXF010000002">
    <property type="protein sequence ID" value="MBV0925576.1"/>
    <property type="molecule type" value="Genomic_DNA"/>
</dbReference>
<accession>A0A8J7YBG8</accession>
<gene>
    <name evidence="1" type="ORF">KTS45_15320</name>
</gene>
<dbReference type="RefSeq" id="WP_162318394.1">
    <property type="nucleotide sequence ID" value="NZ_JAHQXF010000002.1"/>
</dbReference>
<evidence type="ECO:0000313" key="1">
    <source>
        <dbReference type="EMBL" id="MBV0925576.1"/>
    </source>
</evidence>
<evidence type="ECO:0000313" key="2">
    <source>
        <dbReference type="Proteomes" id="UP000766550"/>
    </source>
</evidence>